<sequence>MSCTRASPLSVRTIRKESRQGYLASHHQTLPHQRPLYLFINLTHPRRKMSERTHPTEDQVNSTLQSKKRHRGKAACYPCNQRKVKCDMKQPCLTCLKRGYPNICTYSLKRKQSLEPGHDGTPKRLERQPSAATPGSPQVALDAPQLAGNVEGHGNSDSFLGENSAAPYLSRRLGDAEGTIKDDLVPLLGLCNGSNQYPFMHEGEGSDRIKELKSTLPTQHEVVRFYHFYRSISFPLSPTVTDIDTFEVFLSHYLESCAGSDLSVAIPGGNQGAAHVGLLLAVLAVGAQLSDLSPQERRRVTRDFARRSFHAQRLANFLFRPSSTSLQGLLVLAVFLQNDGNSDAAWSLLGTVVRLAQSIGLSPTWGVARRISDLEKESNKKLWMTIQQQDTILSLCYDRPTVLAYSPQLELQELVTNSKLNFQEVMWRITTATLRIMAQRTSIPNATTLHQHIQELEQITLHSADHLRDKQHCVKLDQRIQNLAIRTHISFLVSIVCRPTFSNSTRAALDESEQQTAYLATRGKAALVDVLKAFLDLQALTIYPLRSWVMIHEVLSSALLLAALGETRKAEELRVLQQRLIDVLASNSSSESSGSGSAHSLSSSHLRALRTLERLAHGEPPSGQSTTTAAVEHQQNEPENTVSRTVTGPPQTDINAWSGGLFEESASGPINLDSSPLAFLDSVIWERSGLDSDGDFLEFDLLNWSGGAQ</sequence>
<dbReference type="InterPro" id="IPR036864">
    <property type="entry name" value="Zn2-C6_fun-type_DNA-bd_sf"/>
</dbReference>
<feature type="compositionally biased region" description="Basic and acidic residues" evidence="3">
    <location>
        <begin position="48"/>
        <end position="57"/>
    </location>
</feature>
<evidence type="ECO:0000256" key="2">
    <source>
        <dbReference type="ARBA" id="ARBA00023242"/>
    </source>
</evidence>
<dbReference type="SMART" id="SM00066">
    <property type="entry name" value="GAL4"/>
    <property type="match status" value="1"/>
</dbReference>
<feature type="region of interest" description="Disordered" evidence="3">
    <location>
        <begin position="617"/>
        <end position="655"/>
    </location>
</feature>
<feature type="region of interest" description="Disordered" evidence="3">
    <location>
        <begin position="113"/>
        <end position="140"/>
    </location>
</feature>
<keyword evidence="1" id="KW-0479">Metal-binding</keyword>
<dbReference type="SUPFAM" id="SSF57701">
    <property type="entry name" value="Zn2/Cys6 DNA-binding domain"/>
    <property type="match status" value="1"/>
</dbReference>
<feature type="region of interest" description="Disordered" evidence="3">
    <location>
        <begin position="48"/>
        <end position="67"/>
    </location>
</feature>
<dbReference type="CDD" id="cd12148">
    <property type="entry name" value="fungal_TF_MHR"/>
    <property type="match status" value="1"/>
</dbReference>
<dbReference type="Gene3D" id="4.10.240.10">
    <property type="entry name" value="Zn(2)-C6 fungal-type DNA-binding domain"/>
    <property type="match status" value="1"/>
</dbReference>
<keyword evidence="6" id="KW-1185">Reference proteome</keyword>
<feature type="compositionally biased region" description="Polar residues" evidence="3">
    <location>
        <begin position="637"/>
        <end position="655"/>
    </location>
</feature>
<name>A0ABR1Y3E9_9PEZI</name>
<accession>A0ABR1Y3E9</accession>
<dbReference type="Pfam" id="PF04082">
    <property type="entry name" value="Fungal_trans"/>
    <property type="match status" value="1"/>
</dbReference>
<dbReference type="PROSITE" id="PS50048">
    <property type="entry name" value="ZN2_CY6_FUNGAL_2"/>
    <property type="match status" value="1"/>
</dbReference>
<gene>
    <name evidence="5" type="ORF">IWX90DRAFT_116496</name>
</gene>
<reference evidence="5 6" key="1">
    <citation type="journal article" date="2022" name="G3 (Bethesda)">
        <title>Enemy or ally: a genomic approach to elucidate the lifestyle of Phyllosticta citrichinaensis.</title>
        <authorList>
            <person name="Buijs V.A."/>
            <person name="Groenewald J.Z."/>
            <person name="Haridas S."/>
            <person name="LaButti K.M."/>
            <person name="Lipzen A."/>
            <person name="Martin F.M."/>
            <person name="Barry K."/>
            <person name="Grigoriev I.V."/>
            <person name="Crous P.W."/>
            <person name="Seidl M.F."/>
        </authorList>
    </citation>
    <scope>NUCLEOTIDE SEQUENCE [LARGE SCALE GENOMIC DNA]</scope>
    <source>
        <strain evidence="5 6">CBS 129764</strain>
    </source>
</reference>
<evidence type="ECO:0000313" key="6">
    <source>
        <dbReference type="Proteomes" id="UP001456524"/>
    </source>
</evidence>
<dbReference type="PANTHER" id="PTHR43374:SF1">
    <property type="entry name" value="FLAVIN PRENYLTRANSFERASE PAD1, MITOCHONDRIAL"/>
    <property type="match status" value="1"/>
</dbReference>
<dbReference type="SMART" id="SM00906">
    <property type="entry name" value="Fungal_trans"/>
    <property type="match status" value="1"/>
</dbReference>
<evidence type="ECO:0000256" key="3">
    <source>
        <dbReference type="SAM" id="MobiDB-lite"/>
    </source>
</evidence>
<comment type="caution">
    <text evidence="5">The sequence shown here is derived from an EMBL/GenBank/DDBJ whole genome shotgun (WGS) entry which is preliminary data.</text>
</comment>
<dbReference type="InterPro" id="IPR001138">
    <property type="entry name" value="Zn2Cys6_DnaBD"/>
</dbReference>
<dbReference type="EMBL" id="JBBWUH010000002">
    <property type="protein sequence ID" value="KAK8175598.1"/>
    <property type="molecule type" value="Genomic_DNA"/>
</dbReference>
<dbReference type="InterPro" id="IPR007219">
    <property type="entry name" value="XnlR_reg_dom"/>
</dbReference>
<dbReference type="PANTHER" id="PTHR43374">
    <property type="entry name" value="FLAVIN PRENYLTRANSFERASE"/>
    <property type="match status" value="1"/>
</dbReference>
<evidence type="ECO:0000256" key="1">
    <source>
        <dbReference type="ARBA" id="ARBA00022723"/>
    </source>
</evidence>
<organism evidence="5 6">
    <name type="scientific">Phyllosticta citrichinensis</name>
    <dbReference type="NCBI Taxonomy" id="1130410"/>
    <lineage>
        <taxon>Eukaryota</taxon>
        <taxon>Fungi</taxon>
        <taxon>Dikarya</taxon>
        <taxon>Ascomycota</taxon>
        <taxon>Pezizomycotina</taxon>
        <taxon>Dothideomycetes</taxon>
        <taxon>Dothideomycetes incertae sedis</taxon>
        <taxon>Botryosphaeriales</taxon>
        <taxon>Phyllostictaceae</taxon>
        <taxon>Phyllosticta</taxon>
    </lineage>
</organism>
<feature type="domain" description="Zn(2)-C6 fungal-type" evidence="4">
    <location>
        <begin position="75"/>
        <end position="106"/>
    </location>
</feature>
<dbReference type="Proteomes" id="UP001456524">
    <property type="component" value="Unassembled WGS sequence"/>
</dbReference>
<keyword evidence="2" id="KW-0539">Nucleus</keyword>
<dbReference type="CDD" id="cd00067">
    <property type="entry name" value="GAL4"/>
    <property type="match status" value="1"/>
</dbReference>
<evidence type="ECO:0000313" key="5">
    <source>
        <dbReference type="EMBL" id="KAK8175598.1"/>
    </source>
</evidence>
<proteinExistence type="predicted"/>
<evidence type="ECO:0000259" key="4">
    <source>
        <dbReference type="PROSITE" id="PS50048"/>
    </source>
</evidence>
<protein>
    <submittedName>
        <fullName evidence="5">Fungal-specific transcription factor domain-containing protein</fullName>
    </submittedName>
</protein>
<feature type="compositionally biased region" description="Basic and acidic residues" evidence="3">
    <location>
        <begin position="113"/>
        <end position="127"/>
    </location>
</feature>
<dbReference type="Pfam" id="PF00172">
    <property type="entry name" value="Zn_clus"/>
    <property type="match status" value="1"/>
</dbReference>
<dbReference type="InterPro" id="IPR004507">
    <property type="entry name" value="UbiX-like"/>
</dbReference>